<name>A0A9D5H888_9LILI</name>
<evidence type="ECO:0000313" key="2">
    <source>
        <dbReference type="EMBL" id="KAJ0966797.1"/>
    </source>
</evidence>
<accession>A0A9D5H888</accession>
<evidence type="ECO:0000313" key="3">
    <source>
        <dbReference type="Proteomes" id="UP001085076"/>
    </source>
</evidence>
<evidence type="ECO:0000256" key="1">
    <source>
        <dbReference type="SAM" id="MobiDB-lite"/>
    </source>
</evidence>
<proteinExistence type="predicted"/>
<dbReference type="Proteomes" id="UP001085076">
    <property type="component" value="Miscellaneous, Linkage group lg07"/>
</dbReference>
<protein>
    <submittedName>
        <fullName evidence="2">Uncharacterized protein</fullName>
    </submittedName>
</protein>
<dbReference type="AlphaFoldDB" id="A0A9D5H888"/>
<organism evidence="2 3">
    <name type="scientific">Dioscorea zingiberensis</name>
    <dbReference type="NCBI Taxonomy" id="325984"/>
    <lineage>
        <taxon>Eukaryota</taxon>
        <taxon>Viridiplantae</taxon>
        <taxon>Streptophyta</taxon>
        <taxon>Embryophyta</taxon>
        <taxon>Tracheophyta</taxon>
        <taxon>Spermatophyta</taxon>
        <taxon>Magnoliopsida</taxon>
        <taxon>Liliopsida</taxon>
        <taxon>Dioscoreales</taxon>
        <taxon>Dioscoreaceae</taxon>
        <taxon>Dioscorea</taxon>
    </lineage>
</organism>
<reference evidence="2" key="1">
    <citation type="submission" date="2021-03" db="EMBL/GenBank/DDBJ databases">
        <authorList>
            <person name="Li Z."/>
            <person name="Yang C."/>
        </authorList>
    </citation>
    <scope>NUCLEOTIDE SEQUENCE</scope>
    <source>
        <strain evidence="2">Dzin_1.0</strain>
        <tissue evidence="2">Leaf</tissue>
    </source>
</reference>
<reference evidence="2" key="2">
    <citation type="journal article" date="2022" name="Hortic Res">
        <title>The genome of Dioscorea zingiberensis sheds light on the biosynthesis, origin and evolution of the medicinally important diosgenin saponins.</title>
        <authorList>
            <person name="Li Y."/>
            <person name="Tan C."/>
            <person name="Li Z."/>
            <person name="Guo J."/>
            <person name="Li S."/>
            <person name="Chen X."/>
            <person name="Wang C."/>
            <person name="Dai X."/>
            <person name="Yang H."/>
            <person name="Song W."/>
            <person name="Hou L."/>
            <person name="Xu J."/>
            <person name="Tong Z."/>
            <person name="Xu A."/>
            <person name="Yuan X."/>
            <person name="Wang W."/>
            <person name="Yang Q."/>
            <person name="Chen L."/>
            <person name="Sun Z."/>
            <person name="Wang K."/>
            <person name="Pan B."/>
            <person name="Chen J."/>
            <person name="Bao Y."/>
            <person name="Liu F."/>
            <person name="Qi X."/>
            <person name="Gang D.R."/>
            <person name="Wen J."/>
            <person name="Li J."/>
        </authorList>
    </citation>
    <scope>NUCLEOTIDE SEQUENCE</scope>
    <source>
        <strain evidence="2">Dzin_1.0</strain>
    </source>
</reference>
<keyword evidence="3" id="KW-1185">Reference proteome</keyword>
<sequence>MVHIADASIIDGYNGLVALEKLVLKANRYFASLCLADWDSDVVSHSLCNPVFLIRSGVLFSSLYSSSSRTWLLEATGRSSGCQRHEELKGGGDLVGWDLRWVPSGPDPMHHNGTLRKPRSPPDQRQAMQEKAY</sequence>
<comment type="caution">
    <text evidence="2">The sequence shown here is derived from an EMBL/GenBank/DDBJ whole genome shotgun (WGS) entry which is preliminary data.</text>
</comment>
<feature type="region of interest" description="Disordered" evidence="1">
    <location>
        <begin position="105"/>
        <end position="133"/>
    </location>
</feature>
<dbReference type="EMBL" id="JAGGNH010000007">
    <property type="protein sequence ID" value="KAJ0966797.1"/>
    <property type="molecule type" value="Genomic_DNA"/>
</dbReference>
<gene>
    <name evidence="2" type="ORF">J5N97_023714</name>
</gene>